<protein>
    <submittedName>
        <fullName evidence="1">Uncharacterized protein</fullName>
    </submittedName>
</protein>
<dbReference type="Proteomes" id="UP000012174">
    <property type="component" value="Unassembled WGS sequence"/>
</dbReference>
<gene>
    <name evidence="1" type="ORF">UCREL1_2735</name>
</gene>
<name>M7T123_EUTLA</name>
<dbReference type="OrthoDB" id="3819888at2759"/>
<dbReference type="AlphaFoldDB" id="M7T123"/>
<reference evidence="2" key="1">
    <citation type="journal article" date="2013" name="Genome Announc.">
        <title>Draft genome sequence of the grapevine dieback fungus Eutypa lata UCR-EL1.</title>
        <authorList>
            <person name="Blanco-Ulate B."/>
            <person name="Rolshausen P.E."/>
            <person name="Cantu D."/>
        </authorList>
    </citation>
    <scope>NUCLEOTIDE SEQUENCE [LARGE SCALE GENOMIC DNA]</scope>
    <source>
        <strain evidence="2">UCR-EL1</strain>
    </source>
</reference>
<dbReference type="HOGENOM" id="CLU_780817_0_0_1"/>
<proteinExistence type="predicted"/>
<dbReference type="EMBL" id="KB705906">
    <property type="protein sequence ID" value="EMR70232.1"/>
    <property type="molecule type" value="Genomic_DNA"/>
</dbReference>
<dbReference type="SUPFAM" id="SSF53067">
    <property type="entry name" value="Actin-like ATPase domain"/>
    <property type="match status" value="1"/>
</dbReference>
<dbReference type="STRING" id="1287681.M7T123"/>
<dbReference type="Gene3D" id="3.90.640.10">
    <property type="entry name" value="Actin, Chain A, domain 4"/>
    <property type="match status" value="1"/>
</dbReference>
<dbReference type="Gene3D" id="3.30.420.40">
    <property type="match status" value="1"/>
</dbReference>
<dbReference type="eggNOG" id="ENOG502RS8J">
    <property type="taxonomic scope" value="Eukaryota"/>
</dbReference>
<dbReference type="InterPro" id="IPR043129">
    <property type="entry name" value="ATPase_NBD"/>
</dbReference>
<keyword evidence="2" id="KW-1185">Reference proteome</keyword>
<accession>M7T123</accession>
<evidence type="ECO:0000313" key="2">
    <source>
        <dbReference type="Proteomes" id="UP000012174"/>
    </source>
</evidence>
<evidence type="ECO:0000313" key="1">
    <source>
        <dbReference type="EMBL" id="EMR70232.1"/>
    </source>
</evidence>
<organism evidence="1 2">
    <name type="scientific">Eutypa lata (strain UCR-EL1)</name>
    <name type="common">Grapevine dieback disease fungus</name>
    <name type="synonym">Eutypa armeniacae</name>
    <dbReference type="NCBI Taxonomy" id="1287681"/>
    <lineage>
        <taxon>Eukaryota</taxon>
        <taxon>Fungi</taxon>
        <taxon>Dikarya</taxon>
        <taxon>Ascomycota</taxon>
        <taxon>Pezizomycotina</taxon>
        <taxon>Sordariomycetes</taxon>
        <taxon>Xylariomycetidae</taxon>
        <taxon>Xylariales</taxon>
        <taxon>Diatrypaceae</taxon>
        <taxon>Eutypa</taxon>
    </lineage>
</organism>
<sequence length="355" mass="40280">MAPKRVVAGIDLGSTSLRVRLWCPDDDKIHPVQSRDFRQYNSRYTLGDFSTTCHPFDTCGEVYLGEDIDPTRDAVSLKYEQGLKQLFSRVFDRIRVWKVETTEIYRDIVQSVLPDNSIEMFFVTETEALAHFLCRNYRDLILKQPSPVGNDTILFLDFGGHSMNSCIYHVSNTGGNDDTRSFFLIGDAVGAGGGSEQWEHYVAQEAIKYIEVYKGRRGAMSPKHKHDLRDQFDRDKGRYALEENKEFQFEAVRGLDGKELEISLGHTIINSCFERAMENPLQKAREQFERLVSAADGEDAWVAVAGGTAQHPGIRERIGQLCQEHGTHPPVFIDLLEIDEQATVRSKSRKGLPTQ</sequence>
<dbReference type="KEGG" id="ela:UCREL1_2735"/>